<dbReference type="PANTHER" id="PTHR22706:SF1">
    <property type="entry name" value="ASSEMBLY FACTOR FOR SPINDLE MICROTUBULES"/>
    <property type="match status" value="1"/>
</dbReference>
<keyword evidence="2" id="KW-0963">Cytoplasm</keyword>
<dbReference type="PROSITE" id="PS50096">
    <property type="entry name" value="IQ"/>
    <property type="match status" value="2"/>
</dbReference>
<keyword evidence="4" id="KW-0112">Calmodulin-binding</keyword>
<dbReference type="AlphaFoldDB" id="A0A9N8DTW4"/>
<comment type="caution">
    <text evidence="6">The sequence shown here is derived from an EMBL/GenBank/DDBJ whole genome shotgun (WGS) entry which is preliminary data.</text>
</comment>
<feature type="compositionally biased region" description="Low complexity" evidence="5">
    <location>
        <begin position="85"/>
        <end position="95"/>
    </location>
</feature>
<evidence type="ECO:0000313" key="6">
    <source>
        <dbReference type="EMBL" id="CAB9508464.1"/>
    </source>
</evidence>
<evidence type="ECO:0000256" key="5">
    <source>
        <dbReference type="SAM" id="MobiDB-lite"/>
    </source>
</evidence>
<feature type="compositionally biased region" description="Polar residues" evidence="5">
    <location>
        <begin position="263"/>
        <end position="276"/>
    </location>
</feature>
<feature type="compositionally biased region" description="Low complexity" evidence="5">
    <location>
        <begin position="326"/>
        <end position="343"/>
    </location>
</feature>
<dbReference type="SMART" id="SM00015">
    <property type="entry name" value="IQ"/>
    <property type="match status" value="5"/>
</dbReference>
<reference evidence="6" key="1">
    <citation type="submission" date="2020-06" db="EMBL/GenBank/DDBJ databases">
        <authorList>
            <consortium name="Plant Systems Biology data submission"/>
        </authorList>
    </citation>
    <scope>NUCLEOTIDE SEQUENCE</scope>
    <source>
        <strain evidence="6">D6</strain>
    </source>
</reference>
<feature type="region of interest" description="Disordered" evidence="5">
    <location>
        <begin position="37"/>
        <end position="67"/>
    </location>
</feature>
<dbReference type="GO" id="GO:0005737">
    <property type="term" value="C:cytoplasm"/>
    <property type="evidence" value="ECO:0007669"/>
    <property type="project" value="UniProtKB-SubCell"/>
</dbReference>
<feature type="region of interest" description="Disordered" evidence="5">
    <location>
        <begin position="85"/>
        <end position="112"/>
    </location>
</feature>
<protein>
    <submittedName>
        <fullName evidence="6">Uncharacterized protein</fullName>
    </submittedName>
</protein>
<dbReference type="GO" id="GO:0005516">
    <property type="term" value="F:calmodulin binding"/>
    <property type="evidence" value="ECO:0007669"/>
    <property type="project" value="UniProtKB-KW"/>
</dbReference>
<comment type="subcellular location">
    <subcellularLocation>
        <location evidence="1">Cytoplasm</location>
    </subcellularLocation>
</comment>
<proteinExistence type="predicted"/>
<dbReference type="Proteomes" id="UP001153069">
    <property type="component" value="Unassembled WGS sequence"/>
</dbReference>
<evidence type="ECO:0000256" key="4">
    <source>
        <dbReference type="ARBA" id="ARBA00022860"/>
    </source>
</evidence>
<accession>A0A9N8DTW4</accession>
<feature type="region of interest" description="Disordered" evidence="5">
    <location>
        <begin position="323"/>
        <end position="354"/>
    </location>
</feature>
<keyword evidence="3" id="KW-0677">Repeat</keyword>
<dbReference type="GO" id="GO:0000278">
    <property type="term" value="P:mitotic cell cycle"/>
    <property type="evidence" value="ECO:0007669"/>
    <property type="project" value="TreeGrafter"/>
</dbReference>
<name>A0A9N8DTW4_9STRA</name>
<dbReference type="GO" id="GO:0051295">
    <property type="term" value="P:establishment of meiotic spindle localization"/>
    <property type="evidence" value="ECO:0007669"/>
    <property type="project" value="TreeGrafter"/>
</dbReference>
<evidence type="ECO:0000313" key="7">
    <source>
        <dbReference type="Proteomes" id="UP001153069"/>
    </source>
</evidence>
<feature type="region of interest" description="Disordered" evidence="5">
    <location>
        <begin position="254"/>
        <end position="283"/>
    </location>
</feature>
<feature type="region of interest" description="Disordered" evidence="5">
    <location>
        <begin position="180"/>
        <end position="202"/>
    </location>
</feature>
<keyword evidence="7" id="KW-1185">Reference proteome</keyword>
<dbReference type="PANTHER" id="PTHR22706">
    <property type="entry name" value="ASSEMBLY FACTOR FOR SPINDLE MICROTUBULES"/>
    <property type="match status" value="1"/>
</dbReference>
<dbReference type="EMBL" id="CAICTM010000347">
    <property type="protein sequence ID" value="CAB9508464.1"/>
    <property type="molecule type" value="Genomic_DNA"/>
</dbReference>
<evidence type="ECO:0000256" key="2">
    <source>
        <dbReference type="ARBA" id="ARBA00022490"/>
    </source>
</evidence>
<evidence type="ECO:0000256" key="3">
    <source>
        <dbReference type="ARBA" id="ARBA00022737"/>
    </source>
</evidence>
<feature type="compositionally biased region" description="Polar residues" evidence="5">
    <location>
        <begin position="185"/>
        <end position="202"/>
    </location>
</feature>
<feature type="compositionally biased region" description="Low complexity" evidence="5">
    <location>
        <begin position="52"/>
        <end position="65"/>
    </location>
</feature>
<dbReference type="InterPro" id="IPR051185">
    <property type="entry name" value="ASPM"/>
</dbReference>
<gene>
    <name evidence="6" type="ORF">SEMRO_348_G123210.1</name>
</gene>
<sequence>MSSFLTDNYDDGGVEIPLLVKPPPMSPSLVLNQAMARTTPSSSRKMNRITFSPSDVSRSISGSSDDGSDRYCADLACMEFFRSPPATATTRSSSSNKKRPLSAPTALQRRMSLPSLQNQMQSIIRLQAWWRRILAMQHYQTMRVCRQLLQQLQLQSTGSAYQELQQAVAALHVKTQQQLQQQDQRSITGTSHSPNQPSRDTLTAFHSSSLVGEEKKDDRFIQTKLSEDSSLLYGLGDDTSYISEDPLLLAHASQRLQQQQQQPDTNADNNNISSHLRQNRKPTKEMMALDTIYALQLALDNTDPDSQLYFSRQELMSPHRDVIARQQQQQKQVSPQQSSQGDSQGEEDIFHSPLPDVSNILESATSESFDDCHSDENESVHDISLAMDDRNVSTSSAYNVLRFFGFVQDKVIEEEVFHTENVYHDIMDSEGQDVIKELDELFAVAEEEDQVSVVHELQSPTAALDPSFYQSLDDTSFFHSLNETRVATPLKMYSQNEARAAKVIQDWWRQLVLRRKWETLRVCSTILRTVQYASHATPISSYSYPPQPTVENSYPATFYPELQHAIQWLKAKTHRQVSVRNYLKQSLQKEVACQKIQKWFRTCSRRRNLELQRRQQLEAEYHENSLFLAALAIQDWWRGVDLKRHAKQRRVFLRQRLERRDSLRKIEEAKRDEHRRRERAAKVLQGWWRVCQMQQIMTDIERISERGRSSSSLLLEEALADDVSSIASSASDGGDAEIQKWALERQRLAEQRYMTLVNSCQIIQQTWRAGMRRQVARKRRKMAIDAISRTENGIYTYPITLAAVQDH</sequence>
<dbReference type="GO" id="GO:0000922">
    <property type="term" value="C:spindle pole"/>
    <property type="evidence" value="ECO:0007669"/>
    <property type="project" value="TreeGrafter"/>
</dbReference>
<organism evidence="6 7">
    <name type="scientific">Seminavis robusta</name>
    <dbReference type="NCBI Taxonomy" id="568900"/>
    <lineage>
        <taxon>Eukaryota</taxon>
        <taxon>Sar</taxon>
        <taxon>Stramenopiles</taxon>
        <taxon>Ochrophyta</taxon>
        <taxon>Bacillariophyta</taxon>
        <taxon>Bacillariophyceae</taxon>
        <taxon>Bacillariophycidae</taxon>
        <taxon>Naviculales</taxon>
        <taxon>Naviculaceae</taxon>
        <taxon>Seminavis</taxon>
    </lineage>
</organism>
<dbReference type="InterPro" id="IPR000048">
    <property type="entry name" value="IQ_motif_EF-hand-BS"/>
</dbReference>
<dbReference type="GO" id="GO:0007051">
    <property type="term" value="P:spindle organization"/>
    <property type="evidence" value="ECO:0007669"/>
    <property type="project" value="TreeGrafter"/>
</dbReference>
<evidence type="ECO:0000256" key="1">
    <source>
        <dbReference type="ARBA" id="ARBA00004496"/>
    </source>
</evidence>